<dbReference type="EMBL" id="OU895880">
    <property type="protein sequence ID" value="CAG9811446.1"/>
    <property type="molecule type" value="Genomic_DNA"/>
</dbReference>
<dbReference type="Gene3D" id="3.90.1200.10">
    <property type="match status" value="1"/>
</dbReference>
<dbReference type="AlphaFoldDB" id="A0A9N9S6I4"/>
<evidence type="ECO:0000259" key="1">
    <source>
        <dbReference type="SMART" id="SM00587"/>
    </source>
</evidence>
<dbReference type="SUPFAM" id="SSF56112">
    <property type="entry name" value="Protein kinase-like (PK-like)"/>
    <property type="match status" value="1"/>
</dbReference>
<proteinExistence type="predicted"/>
<dbReference type="Pfam" id="PF02958">
    <property type="entry name" value="EcKL"/>
    <property type="match status" value="2"/>
</dbReference>
<reference evidence="2" key="1">
    <citation type="submission" date="2022-01" db="EMBL/GenBank/DDBJ databases">
        <authorList>
            <person name="King R."/>
        </authorList>
    </citation>
    <scope>NUCLEOTIDE SEQUENCE</scope>
</reference>
<dbReference type="OrthoDB" id="8250698at2759"/>
<gene>
    <name evidence="2" type="ORF">CHIRRI_LOCUS14255</name>
</gene>
<evidence type="ECO:0000313" key="2">
    <source>
        <dbReference type="EMBL" id="CAG9811446.1"/>
    </source>
</evidence>
<dbReference type="InterPro" id="IPR015897">
    <property type="entry name" value="CHK_kinase-like"/>
</dbReference>
<dbReference type="Proteomes" id="UP001153620">
    <property type="component" value="Chromosome 4"/>
</dbReference>
<dbReference type="PANTHER" id="PTHR11012:SF12">
    <property type="entry name" value="CHK KINASE-LIKE DOMAIN-CONTAINING PROTEIN-RELATED"/>
    <property type="match status" value="1"/>
</dbReference>
<sequence>MESTDIASSIPSWLNLDLFDKAIQSYESDAQAKVTNFDIKSATQPGENFASAVFRAIVKYTSKHQQDEKELSVIIKTQPFNVDQLGSGMDHMKDTTLFKNEIAAYTEVLMKIQELISSVGYEDIMCPKLIYQTMTPKPVIMLEDVKAIGYDTLITTAHDDFEVSKMIFKRLAKFHAASFYLEDEKVCMERPRDSKQSWEWFISVMLAVSTEPQLKYCTLCFVAVFVIKIDAAAFDFTIFSMDSVVAIFTANFDIFLNYISEWEGYEEFIEPIKNFRTVYAEKCQKSTKPNTGAGAFNVLNHGDFHLKNVLYKINKEDGKIEDFVALDYQICVYGSPAIDFAYAFFNFTSDNNRFDRYDEILFIYHKQFVEALKKFGYLKQPPSLLDLQIEILKNGHLQATNFMHMFPLSIMDLNDFKDDEMEPGFSGMMKKAYKNENYKKILKRNLKRFLNNGFFG</sequence>
<feature type="domain" description="CHK kinase-like" evidence="1">
    <location>
        <begin position="140"/>
        <end position="374"/>
    </location>
</feature>
<dbReference type="SMART" id="SM00587">
    <property type="entry name" value="CHK"/>
    <property type="match status" value="1"/>
</dbReference>
<dbReference type="InterPro" id="IPR011009">
    <property type="entry name" value="Kinase-like_dom_sf"/>
</dbReference>
<dbReference type="InterPro" id="IPR004119">
    <property type="entry name" value="EcKL"/>
</dbReference>
<keyword evidence="3" id="KW-1185">Reference proteome</keyword>
<accession>A0A9N9S6I4</accession>
<reference evidence="2" key="2">
    <citation type="submission" date="2022-10" db="EMBL/GenBank/DDBJ databases">
        <authorList>
            <consortium name="ENA_rothamsted_submissions"/>
            <consortium name="culmorum"/>
            <person name="King R."/>
        </authorList>
    </citation>
    <scope>NUCLEOTIDE SEQUENCE</scope>
</reference>
<name>A0A9N9S6I4_9DIPT</name>
<protein>
    <recommendedName>
        <fullName evidence="1">CHK kinase-like domain-containing protein</fullName>
    </recommendedName>
</protein>
<dbReference type="PANTHER" id="PTHR11012">
    <property type="entry name" value="PROTEIN KINASE-LIKE DOMAIN-CONTAINING"/>
    <property type="match status" value="1"/>
</dbReference>
<organism evidence="2 3">
    <name type="scientific">Chironomus riparius</name>
    <dbReference type="NCBI Taxonomy" id="315576"/>
    <lineage>
        <taxon>Eukaryota</taxon>
        <taxon>Metazoa</taxon>
        <taxon>Ecdysozoa</taxon>
        <taxon>Arthropoda</taxon>
        <taxon>Hexapoda</taxon>
        <taxon>Insecta</taxon>
        <taxon>Pterygota</taxon>
        <taxon>Neoptera</taxon>
        <taxon>Endopterygota</taxon>
        <taxon>Diptera</taxon>
        <taxon>Nematocera</taxon>
        <taxon>Chironomoidea</taxon>
        <taxon>Chironomidae</taxon>
        <taxon>Chironominae</taxon>
        <taxon>Chironomus</taxon>
    </lineage>
</organism>
<evidence type="ECO:0000313" key="3">
    <source>
        <dbReference type="Proteomes" id="UP001153620"/>
    </source>
</evidence>